<evidence type="ECO:0000313" key="3">
    <source>
        <dbReference type="Proteomes" id="UP000316252"/>
    </source>
</evidence>
<keyword evidence="1" id="KW-0472">Membrane</keyword>
<evidence type="ECO:0000313" key="2">
    <source>
        <dbReference type="EMBL" id="TPW75911.1"/>
    </source>
</evidence>
<dbReference type="EMBL" id="VHQG01000002">
    <property type="protein sequence ID" value="TPW75911.1"/>
    <property type="molecule type" value="Genomic_DNA"/>
</dbReference>
<dbReference type="OrthoDB" id="5118919at2"/>
<comment type="caution">
    <text evidence="2">The sequence shown here is derived from an EMBL/GenBank/DDBJ whole genome shotgun (WGS) entry which is preliminary data.</text>
</comment>
<evidence type="ECO:0000256" key="1">
    <source>
        <dbReference type="SAM" id="Phobius"/>
    </source>
</evidence>
<keyword evidence="1" id="KW-0812">Transmembrane</keyword>
<keyword evidence="1" id="KW-1133">Transmembrane helix</keyword>
<dbReference type="RefSeq" id="WP_141163269.1">
    <property type="nucleotide sequence ID" value="NZ_VHQG01000002.1"/>
</dbReference>
<reference evidence="2 3" key="1">
    <citation type="submission" date="2019-06" db="EMBL/GenBank/DDBJ databases">
        <authorList>
            <person name="Li F."/>
        </authorList>
    </citation>
    <scope>NUCLEOTIDE SEQUENCE [LARGE SCALE GENOMIC DNA]</scope>
    <source>
        <strain evidence="2 3">10F1D-1</strain>
    </source>
</reference>
<feature type="transmembrane region" description="Helical" evidence="1">
    <location>
        <begin position="12"/>
        <end position="35"/>
    </location>
</feature>
<gene>
    <name evidence="2" type="ORF">FJ657_08680</name>
</gene>
<organism evidence="2 3">
    <name type="scientific">Schumannella soli</name>
    <dbReference type="NCBI Taxonomy" id="2590779"/>
    <lineage>
        <taxon>Bacteria</taxon>
        <taxon>Bacillati</taxon>
        <taxon>Actinomycetota</taxon>
        <taxon>Actinomycetes</taxon>
        <taxon>Micrococcales</taxon>
        <taxon>Microbacteriaceae</taxon>
        <taxon>Schumannella</taxon>
    </lineage>
</organism>
<keyword evidence="3" id="KW-1185">Reference proteome</keyword>
<protein>
    <recommendedName>
        <fullName evidence="4">Pilus assembly protein</fullName>
    </recommendedName>
</protein>
<evidence type="ECO:0008006" key="4">
    <source>
        <dbReference type="Google" id="ProtNLM"/>
    </source>
</evidence>
<accession>A0A506XT75</accession>
<sequence length="149" mass="15276">MLGALRREGGSATLEFLTAGMLLLIPLVYLVIALAQLQAGAFAAEGAARQAARVYVRADTVDDARAAADRAVRVGLADYGLDPSSAAVRVTCDPDPDDCLARGSSVAIALEVTVPLPLVPVALDAEVPAGVPMRAIATQPVSRFHGAQG</sequence>
<dbReference type="AlphaFoldDB" id="A0A506XT75"/>
<proteinExistence type="predicted"/>
<dbReference type="Proteomes" id="UP000316252">
    <property type="component" value="Unassembled WGS sequence"/>
</dbReference>
<name>A0A506XT75_9MICO</name>